<evidence type="ECO:0000313" key="2">
    <source>
        <dbReference type="EMBL" id="EGT56777.1"/>
    </source>
</evidence>
<evidence type="ECO:0000313" key="3">
    <source>
        <dbReference type="Proteomes" id="UP000008068"/>
    </source>
</evidence>
<dbReference type="AlphaFoldDB" id="G0NAZ9"/>
<organism evidence="3">
    <name type="scientific">Caenorhabditis brenneri</name>
    <name type="common">Nematode worm</name>
    <dbReference type="NCBI Taxonomy" id="135651"/>
    <lineage>
        <taxon>Eukaryota</taxon>
        <taxon>Metazoa</taxon>
        <taxon>Ecdysozoa</taxon>
        <taxon>Nematoda</taxon>
        <taxon>Chromadorea</taxon>
        <taxon>Rhabditida</taxon>
        <taxon>Rhabditina</taxon>
        <taxon>Rhabditomorpha</taxon>
        <taxon>Rhabditoidea</taxon>
        <taxon>Rhabditidae</taxon>
        <taxon>Peloderinae</taxon>
        <taxon>Caenorhabditis</taxon>
    </lineage>
</organism>
<accession>G0NAZ9</accession>
<name>G0NAZ9_CAEBE</name>
<sequence>MIGVYVGGRDENDDALMPSAQELRPAHGNGSARKSSKKKSKRSSEEVEVVDSAVKQLWSKLEIETEPLSGVHDSTDDQLKLKSKPAHVSSVEVTHAGVFEHQSEDSRAILTPVSPSIVNGKANFSSRVALSVIGTSETGNVPKVSPESFSSADPAIKREGTSLVETDIDKKSVTSPTKAIPRSLPSLDAFCSGVAPKTDSYRKEVLWKTTATTIGGKRRSLVECGKGLKRSSTWISSESLKSLKPQQPLKRREAVRSSRESTVPESFSSNEYIMFIQAFQYCVDRLNKLDTNQFEGLVRHVGSIAEKLEAGRKDKALAQYVVQMDTFMYKISAAMKPDIRDIQRFSR</sequence>
<feature type="region of interest" description="Disordered" evidence="1">
    <location>
        <begin position="1"/>
        <end position="47"/>
    </location>
</feature>
<dbReference type="Proteomes" id="UP000008068">
    <property type="component" value="Unassembled WGS sequence"/>
</dbReference>
<protein>
    <submittedName>
        <fullName evidence="2">Uncharacterized protein</fullName>
    </submittedName>
</protein>
<reference evidence="3" key="1">
    <citation type="submission" date="2011-07" db="EMBL/GenBank/DDBJ databases">
        <authorList>
            <consortium name="Caenorhabditis brenneri Sequencing and Analysis Consortium"/>
            <person name="Wilson R.K."/>
        </authorList>
    </citation>
    <scope>NUCLEOTIDE SEQUENCE [LARGE SCALE GENOMIC DNA]</scope>
    <source>
        <strain evidence="3">PB2801</strain>
    </source>
</reference>
<dbReference type="InParanoid" id="G0NAZ9"/>
<dbReference type="HOGENOM" id="CLU_799807_0_0_1"/>
<dbReference type="EMBL" id="GL379856">
    <property type="protein sequence ID" value="EGT56777.1"/>
    <property type="molecule type" value="Genomic_DNA"/>
</dbReference>
<evidence type="ECO:0000256" key="1">
    <source>
        <dbReference type="SAM" id="MobiDB-lite"/>
    </source>
</evidence>
<keyword evidence="3" id="KW-1185">Reference proteome</keyword>
<proteinExistence type="predicted"/>
<gene>
    <name evidence="2" type="ORF">CAEBREN_13819</name>
</gene>